<sequence>MYSRIVVALDGSAFAEEVIPGAAVLAKQIGASLSLVRIAERTGDMPAAQEYVQVLARTYGAEGHAAVARGSVSDAIMGEVDRVPGSLAAISARGHSGLGTAVLGSVAREYVQASHDPVLVYRPQGRAGAEPAPITTVLLPLDGTPRSESMAGEAAEWARALGAELLVVQVLRGAPAFGIDVTEDGYVRARAEEIAEQYGIDAQWDVLHGDPVGALVGYLKGLENVLVVMATRTQPALRAAVLGSVTSGLMHGASVPAIVQATRA</sequence>
<dbReference type="Proteomes" id="UP001500540">
    <property type="component" value="Unassembled WGS sequence"/>
</dbReference>
<comment type="similarity">
    <text evidence="1">Belongs to the universal stress protein A family.</text>
</comment>
<dbReference type="PANTHER" id="PTHR46268:SF6">
    <property type="entry name" value="UNIVERSAL STRESS PROTEIN UP12"/>
    <property type="match status" value="1"/>
</dbReference>
<dbReference type="PANTHER" id="PTHR46268">
    <property type="entry name" value="STRESS RESPONSE PROTEIN NHAX"/>
    <property type="match status" value="1"/>
</dbReference>
<evidence type="ECO:0000313" key="3">
    <source>
        <dbReference type="EMBL" id="GAA3765360.1"/>
    </source>
</evidence>
<evidence type="ECO:0000313" key="4">
    <source>
        <dbReference type="Proteomes" id="UP001500540"/>
    </source>
</evidence>
<feature type="domain" description="UspA" evidence="2">
    <location>
        <begin position="1"/>
        <end position="122"/>
    </location>
</feature>
<dbReference type="RefSeq" id="WP_344782554.1">
    <property type="nucleotide sequence ID" value="NZ_BAABAF010000006.1"/>
</dbReference>
<comment type="caution">
    <text evidence="3">The sequence shown here is derived from an EMBL/GenBank/DDBJ whole genome shotgun (WGS) entry which is preliminary data.</text>
</comment>
<dbReference type="PRINTS" id="PR01438">
    <property type="entry name" value="UNVRSLSTRESS"/>
</dbReference>
<proteinExistence type="inferred from homology"/>
<gene>
    <name evidence="3" type="ORF">GCM10022240_16990</name>
</gene>
<feature type="domain" description="UspA" evidence="2">
    <location>
        <begin position="135"/>
        <end position="259"/>
    </location>
</feature>
<dbReference type="Gene3D" id="3.40.50.620">
    <property type="entry name" value="HUPs"/>
    <property type="match status" value="2"/>
</dbReference>
<name>A0ABP7GIF2_9MICO</name>
<dbReference type="EMBL" id="BAABAF010000006">
    <property type="protein sequence ID" value="GAA3765360.1"/>
    <property type="molecule type" value="Genomic_DNA"/>
</dbReference>
<organism evidence="3 4">
    <name type="scientific">Microbacterium kribbense</name>
    <dbReference type="NCBI Taxonomy" id="433645"/>
    <lineage>
        <taxon>Bacteria</taxon>
        <taxon>Bacillati</taxon>
        <taxon>Actinomycetota</taxon>
        <taxon>Actinomycetes</taxon>
        <taxon>Micrococcales</taxon>
        <taxon>Microbacteriaceae</taxon>
        <taxon>Microbacterium</taxon>
    </lineage>
</organism>
<dbReference type="InterPro" id="IPR006015">
    <property type="entry name" value="Universal_stress_UspA"/>
</dbReference>
<dbReference type="InterPro" id="IPR014729">
    <property type="entry name" value="Rossmann-like_a/b/a_fold"/>
</dbReference>
<dbReference type="CDD" id="cd00293">
    <property type="entry name" value="USP-like"/>
    <property type="match status" value="2"/>
</dbReference>
<protein>
    <recommendedName>
        <fullName evidence="2">UspA domain-containing protein</fullName>
    </recommendedName>
</protein>
<reference evidence="4" key="1">
    <citation type="journal article" date="2019" name="Int. J. Syst. Evol. Microbiol.">
        <title>The Global Catalogue of Microorganisms (GCM) 10K type strain sequencing project: providing services to taxonomists for standard genome sequencing and annotation.</title>
        <authorList>
            <consortium name="The Broad Institute Genomics Platform"/>
            <consortium name="The Broad Institute Genome Sequencing Center for Infectious Disease"/>
            <person name="Wu L."/>
            <person name="Ma J."/>
        </authorList>
    </citation>
    <scope>NUCLEOTIDE SEQUENCE [LARGE SCALE GENOMIC DNA]</scope>
    <source>
        <strain evidence="4">JCM 16950</strain>
    </source>
</reference>
<dbReference type="SUPFAM" id="SSF52402">
    <property type="entry name" value="Adenine nucleotide alpha hydrolases-like"/>
    <property type="match status" value="2"/>
</dbReference>
<dbReference type="InterPro" id="IPR006016">
    <property type="entry name" value="UspA"/>
</dbReference>
<accession>A0ABP7GIF2</accession>
<dbReference type="Pfam" id="PF00582">
    <property type="entry name" value="Usp"/>
    <property type="match status" value="2"/>
</dbReference>
<evidence type="ECO:0000256" key="1">
    <source>
        <dbReference type="ARBA" id="ARBA00008791"/>
    </source>
</evidence>
<keyword evidence="4" id="KW-1185">Reference proteome</keyword>
<evidence type="ECO:0000259" key="2">
    <source>
        <dbReference type="Pfam" id="PF00582"/>
    </source>
</evidence>